<keyword evidence="5 6" id="KW-0472">Membrane</keyword>
<evidence type="ECO:0000256" key="5">
    <source>
        <dbReference type="ARBA" id="ARBA00023136"/>
    </source>
</evidence>
<keyword evidence="4 6" id="KW-1133">Transmembrane helix</keyword>
<dbReference type="PANTHER" id="PTHR43385:SF1">
    <property type="entry name" value="RIBOFLAVIN TRANSPORTER RIBJ"/>
    <property type="match status" value="1"/>
</dbReference>
<comment type="caution">
    <text evidence="7">The sequence shown here is derived from an EMBL/GenBank/DDBJ whole genome shotgun (WGS) entry which is preliminary data.</text>
</comment>
<evidence type="ECO:0000313" key="8">
    <source>
        <dbReference type="Proteomes" id="UP001186944"/>
    </source>
</evidence>
<dbReference type="PANTHER" id="PTHR43385">
    <property type="entry name" value="RIBOFLAVIN TRANSPORTER RIBJ"/>
    <property type="match status" value="1"/>
</dbReference>
<evidence type="ECO:0000256" key="1">
    <source>
        <dbReference type="ARBA" id="ARBA00004141"/>
    </source>
</evidence>
<comment type="subcellular location">
    <subcellularLocation>
        <location evidence="1">Membrane</location>
        <topology evidence="1">Multi-pass membrane protein</topology>
    </subcellularLocation>
</comment>
<dbReference type="EMBL" id="VSWD01000011">
    <property type="protein sequence ID" value="KAK3087883.1"/>
    <property type="molecule type" value="Genomic_DNA"/>
</dbReference>
<dbReference type="SUPFAM" id="SSF103473">
    <property type="entry name" value="MFS general substrate transporter"/>
    <property type="match status" value="1"/>
</dbReference>
<evidence type="ECO:0000256" key="6">
    <source>
        <dbReference type="SAM" id="Phobius"/>
    </source>
</evidence>
<dbReference type="GO" id="GO:0016020">
    <property type="term" value="C:membrane"/>
    <property type="evidence" value="ECO:0007669"/>
    <property type="project" value="UniProtKB-SubCell"/>
</dbReference>
<organism evidence="7 8">
    <name type="scientific">Pinctada imbricata</name>
    <name type="common">Atlantic pearl-oyster</name>
    <name type="synonym">Pinctada martensii</name>
    <dbReference type="NCBI Taxonomy" id="66713"/>
    <lineage>
        <taxon>Eukaryota</taxon>
        <taxon>Metazoa</taxon>
        <taxon>Spiralia</taxon>
        <taxon>Lophotrochozoa</taxon>
        <taxon>Mollusca</taxon>
        <taxon>Bivalvia</taxon>
        <taxon>Autobranchia</taxon>
        <taxon>Pteriomorphia</taxon>
        <taxon>Pterioida</taxon>
        <taxon>Pterioidea</taxon>
        <taxon>Pteriidae</taxon>
        <taxon>Pinctada</taxon>
    </lineage>
</organism>
<evidence type="ECO:0000256" key="4">
    <source>
        <dbReference type="ARBA" id="ARBA00022989"/>
    </source>
</evidence>
<feature type="transmembrane region" description="Helical" evidence="6">
    <location>
        <begin position="59"/>
        <end position="79"/>
    </location>
</feature>
<dbReference type="InterPro" id="IPR052983">
    <property type="entry name" value="MFS_Riboflavin_Transporter"/>
</dbReference>
<feature type="transmembrane region" description="Helical" evidence="6">
    <location>
        <begin position="85"/>
        <end position="108"/>
    </location>
</feature>
<accession>A0AA89BNE9</accession>
<protein>
    <submittedName>
        <fullName evidence="7">Uncharacterized protein</fullName>
    </submittedName>
</protein>
<feature type="transmembrane region" description="Helical" evidence="6">
    <location>
        <begin position="30"/>
        <end position="47"/>
    </location>
</feature>
<dbReference type="Proteomes" id="UP001186944">
    <property type="component" value="Unassembled WGS sequence"/>
</dbReference>
<name>A0AA89BNE9_PINIB</name>
<evidence type="ECO:0000256" key="2">
    <source>
        <dbReference type="ARBA" id="ARBA00022448"/>
    </source>
</evidence>
<gene>
    <name evidence="7" type="ORF">FSP39_011970</name>
</gene>
<reference evidence="7" key="1">
    <citation type="submission" date="2019-08" db="EMBL/GenBank/DDBJ databases">
        <title>The improved chromosome-level genome for the pearl oyster Pinctada fucata martensii using PacBio sequencing and Hi-C.</title>
        <authorList>
            <person name="Zheng Z."/>
        </authorList>
    </citation>
    <scope>NUCLEOTIDE SEQUENCE</scope>
    <source>
        <strain evidence="7">ZZ-2019</strain>
        <tissue evidence="7">Adductor muscle</tissue>
    </source>
</reference>
<feature type="transmembrane region" description="Helical" evidence="6">
    <location>
        <begin position="120"/>
        <end position="140"/>
    </location>
</feature>
<keyword evidence="3 6" id="KW-0812">Transmembrane</keyword>
<keyword evidence="2" id="KW-0813">Transport</keyword>
<evidence type="ECO:0000256" key="3">
    <source>
        <dbReference type="ARBA" id="ARBA00022692"/>
    </source>
</evidence>
<dbReference type="Gene3D" id="1.20.1250.20">
    <property type="entry name" value="MFS general substrate transporter like domains"/>
    <property type="match status" value="1"/>
</dbReference>
<sequence>MMISFSSGNNIIIFFIDLFESKGIQRDTGVWLYTALGLASTLIRPFPGYLAQLPRVPKLAIPAVHILIGAVAIILFPYATSVTHFAALSCSFGMSIGGLVSVLSISTLHIVGEDDYPTALGVLMSSIGIMTSVAGPMSGYQNDQLSEMSPLKTKFYLNIETYRLNICESCKFFYINQRKGGDLQQDPAAASTVKHPMQKHKRRVQHETEKRHTTCKHLTQKTTHKPTRPMGNRCRLWTAICHASSKWCGYP</sequence>
<proteinExistence type="predicted"/>
<dbReference type="AlphaFoldDB" id="A0AA89BNE9"/>
<evidence type="ECO:0000313" key="7">
    <source>
        <dbReference type="EMBL" id="KAK3087883.1"/>
    </source>
</evidence>
<dbReference type="InterPro" id="IPR036259">
    <property type="entry name" value="MFS_trans_sf"/>
</dbReference>
<keyword evidence="8" id="KW-1185">Reference proteome</keyword>